<feature type="domain" description="Fumarylacetoacetase-like C-terminal" evidence="2">
    <location>
        <begin position="27"/>
        <end position="228"/>
    </location>
</feature>
<keyword evidence="4" id="KW-1185">Reference proteome</keyword>
<name>A0A8J2UNE7_9BURK</name>
<accession>A0A8J2UNE7</accession>
<dbReference type="EMBL" id="BMCG01000001">
    <property type="protein sequence ID" value="GGB95873.1"/>
    <property type="molecule type" value="Genomic_DNA"/>
</dbReference>
<keyword evidence="3" id="KW-0413">Isomerase</keyword>
<dbReference type="GO" id="GO:0018773">
    <property type="term" value="F:acetylpyruvate hydrolase activity"/>
    <property type="evidence" value="ECO:0007669"/>
    <property type="project" value="TreeGrafter"/>
</dbReference>
<dbReference type="GO" id="GO:0016853">
    <property type="term" value="F:isomerase activity"/>
    <property type="evidence" value="ECO:0007669"/>
    <property type="project" value="UniProtKB-KW"/>
</dbReference>
<dbReference type="Proteomes" id="UP000620266">
    <property type="component" value="Unassembled WGS sequence"/>
</dbReference>
<dbReference type="RefSeq" id="WP_188394260.1">
    <property type="nucleotide sequence ID" value="NZ_BMCG01000001.1"/>
</dbReference>
<evidence type="ECO:0000313" key="3">
    <source>
        <dbReference type="EMBL" id="GGB95873.1"/>
    </source>
</evidence>
<keyword evidence="1" id="KW-0479">Metal-binding</keyword>
<evidence type="ECO:0000256" key="1">
    <source>
        <dbReference type="ARBA" id="ARBA00022723"/>
    </source>
</evidence>
<dbReference type="GO" id="GO:0046872">
    <property type="term" value="F:metal ion binding"/>
    <property type="evidence" value="ECO:0007669"/>
    <property type="project" value="UniProtKB-KW"/>
</dbReference>
<reference evidence="3" key="1">
    <citation type="journal article" date="2014" name="Int. J. Syst. Evol. Microbiol.">
        <title>Complete genome sequence of Corynebacterium casei LMG S-19264T (=DSM 44701T), isolated from a smear-ripened cheese.</title>
        <authorList>
            <consortium name="US DOE Joint Genome Institute (JGI-PGF)"/>
            <person name="Walter F."/>
            <person name="Albersmeier A."/>
            <person name="Kalinowski J."/>
            <person name="Ruckert C."/>
        </authorList>
    </citation>
    <scope>NUCLEOTIDE SEQUENCE</scope>
    <source>
        <strain evidence="3">CCM 7086</strain>
    </source>
</reference>
<dbReference type="PANTHER" id="PTHR11820">
    <property type="entry name" value="ACYLPYRUVASE"/>
    <property type="match status" value="1"/>
</dbReference>
<dbReference type="Pfam" id="PF01557">
    <property type="entry name" value="FAA_hydrolase"/>
    <property type="match status" value="1"/>
</dbReference>
<organism evidence="3 4">
    <name type="scientific">Oxalicibacterium flavum</name>
    <dbReference type="NCBI Taxonomy" id="179467"/>
    <lineage>
        <taxon>Bacteria</taxon>
        <taxon>Pseudomonadati</taxon>
        <taxon>Pseudomonadota</taxon>
        <taxon>Betaproteobacteria</taxon>
        <taxon>Burkholderiales</taxon>
        <taxon>Oxalobacteraceae</taxon>
        <taxon>Oxalicibacterium</taxon>
    </lineage>
</organism>
<protein>
    <submittedName>
        <fullName evidence="3">5-carboxymethyl-2-hydroxymuconate isomerase</fullName>
    </submittedName>
</protein>
<evidence type="ECO:0000259" key="2">
    <source>
        <dbReference type="Pfam" id="PF01557"/>
    </source>
</evidence>
<gene>
    <name evidence="3" type="ORF">GCM10007205_01420</name>
</gene>
<dbReference type="SUPFAM" id="SSF56529">
    <property type="entry name" value="FAH"/>
    <property type="match status" value="1"/>
</dbReference>
<evidence type="ECO:0000313" key="4">
    <source>
        <dbReference type="Proteomes" id="UP000620266"/>
    </source>
</evidence>
<comment type="caution">
    <text evidence="3">The sequence shown here is derived from an EMBL/GenBank/DDBJ whole genome shotgun (WGS) entry which is preliminary data.</text>
</comment>
<dbReference type="InterPro" id="IPR011234">
    <property type="entry name" value="Fumarylacetoacetase-like_C"/>
</dbReference>
<proteinExistence type="predicted"/>
<dbReference type="AlphaFoldDB" id="A0A8J2UNE7"/>
<sequence>MSFVIPAVPQPTLPVAGSEAQFPVHRIYCVGRNYVDHAIEMGATGREPPFFFMKPGDAVFPVQYGEEAQLPYPDKTEDYQFELELVVAIGKGGRNIKAADALDHVWGYAIGLDMTRRDLQGEAKNLRRPWDTGKAFEQSAPVGPVHPAAEVGAAGARSITLRVNNETRQHSTVDKMIWNIEEMIEYLSEYFTLQPGDLILTGTPAGVSAVQKGDRMECSIEGLGTLNIAIV</sequence>
<dbReference type="Gene3D" id="3.90.850.10">
    <property type="entry name" value="Fumarylacetoacetase-like, C-terminal domain"/>
    <property type="match status" value="1"/>
</dbReference>
<dbReference type="PANTHER" id="PTHR11820:SF90">
    <property type="entry name" value="FLUTATHIONE S-TRANSFERASE"/>
    <property type="match status" value="1"/>
</dbReference>
<reference evidence="3" key="2">
    <citation type="submission" date="2020-09" db="EMBL/GenBank/DDBJ databases">
        <authorList>
            <person name="Sun Q."/>
            <person name="Sedlacek I."/>
        </authorList>
    </citation>
    <scope>NUCLEOTIDE SEQUENCE</scope>
    <source>
        <strain evidence="3">CCM 7086</strain>
    </source>
</reference>
<dbReference type="InterPro" id="IPR036663">
    <property type="entry name" value="Fumarylacetoacetase_C_sf"/>
</dbReference>